<gene>
    <name evidence="1" type="ORF">SAMN05444682_1084</name>
</gene>
<dbReference type="EMBL" id="FOQO01000008">
    <property type="protein sequence ID" value="SFJ19408.1"/>
    <property type="molecule type" value="Genomic_DNA"/>
</dbReference>
<reference evidence="1 2" key="1">
    <citation type="submission" date="2016-10" db="EMBL/GenBank/DDBJ databases">
        <authorList>
            <person name="de Groot N.N."/>
        </authorList>
    </citation>
    <scope>NUCLEOTIDE SEQUENCE [LARGE SCALE GENOMIC DNA]</scope>
    <source>
        <strain evidence="1 2">RK1</strain>
    </source>
</reference>
<dbReference type="RefSeq" id="WP_090628481.1">
    <property type="nucleotide sequence ID" value="NZ_FOQO01000008.1"/>
</dbReference>
<organism evidence="1 2">
    <name type="scientific">Parapedobacter indicus</name>
    <dbReference type="NCBI Taxonomy" id="1477437"/>
    <lineage>
        <taxon>Bacteria</taxon>
        <taxon>Pseudomonadati</taxon>
        <taxon>Bacteroidota</taxon>
        <taxon>Sphingobacteriia</taxon>
        <taxon>Sphingobacteriales</taxon>
        <taxon>Sphingobacteriaceae</taxon>
        <taxon>Parapedobacter</taxon>
    </lineage>
</organism>
<keyword evidence="2" id="KW-1185">Reference proteome</keyword>
<protein>
    <submittedName>
        <fullName evidence="1">Uncharacterized protein</fullName>
    </submittedName>
</protein>
<proteinExistence type="predicted"/>
<evidence type="ECO:0000313" key="1">
    <source>
        <dbReference type="EMBL" id="SFJ19408.1"/>
    </source>
</evidence>
<dbReference type="AlphaFoldDB" id="A0A1I3PCX3"/>
<dbReference type="OrthoDB" id="680708at2"/>
<evidence type="ECO:0000313" key="2">
    <source>
        <dbReference type="Proteomes" id="UP000198670"/>
    </source>
</evidence>
<accession>A0A1I3PCX3</accession>
<dbReference type="Proteomes" id="UP000198670">
    <property type="component" value="Unassembled WGS sequence"/>
</dbReference>
<name>A0A1I3PCX3_9SPHI</name>
<sequence length="263" mass="29701">MQRAPKRVNQTLATKVSALEFGLAAICAKAIREVFHNVYEEYDGYMVRRLTATIAACIRTSDNDAGARDLHDGDLSLLKGFTFNTAAPFERLVAVSPTLEVVHNGTIHFQMPLFIPKEDVVYPSNLLRPNGCFGIYIVAFSFRDGRVHIIDYAGFDVAYDESNPREINWTCSKRLPKGYIVLVIFGLRYFSLNWLKQRVQTTDKDFYPTIVLDAFHVTDEMATLGIEDNLEEPSEKNLSGLETIEADSLKREIAKLKKKAAKK</sequence>